<keyword evidence="3" id="KW-1185">Reference proteome</keyword>
<dbReference type="EMBL" id="SZYD01002207">
    <property type="protein sequence ID" value="KAC9813175.1"/>
    <property type="molecule type" value="Genomic_DNA"/>
</dbReference>
<reference evidence="2 3" key="1">
    <citation type="submission" date="2019-05" db="EMBL/GenBank/DDBJ databases">
        <title>Mikania micrantha, genome provides insights into the molecular mechanism of rapid growth.</title>
        <authorList>
            <person name="Liu B."/>
        </authorList>
    </citation>
    <scope>NUCLEOTIDE SEQUENCE [LARGE SCALE GENOMIC DNA]</scope>
    <source>
        <strain evidence="2">NLD-2019</strain>
        <tissue evidence="2">Leaf</tissue>
    </source>
</reference>
<evidence type="ECO:0000313" key="2">
    <source>
        <dbReference type="EMBL" id="KAC9813175.1"/>
    </source>
</evidence>
<name>A0A5N6L9Q7_9ASTR</name>
<evidence type="ECO:0000256" key="1">
    <source>
        <dbReference type="SAM" id="MobiDB-lite"/>
    </source>
</evidence>
<sequence>MTRNTTDRTLIRVPASRKKRRSPCQRPGGAVDRKLQKVGDEFRGGVDCKEPFRHFFCAVCFSRNGTGGGGKLAAKEFTVEGSPSCRTNGEKGEEVMVWSRVGKGHRCGGRRRPEGS</sequence>
<organism evidence="2 3">
    <name type="scientific">Mikania micrantha</name>
    <name type="common">bitter vine</name>
    <dbReference type="NCBI Taxonomy" id="192012"/>
    <lineage>
        <taxon>Eukaryota</taxon>
        <taxon>Viridiplantae</taxon>
        <taxon>Streptophyta</taxon>
        <taxon>Embryophyta</taxon>
        <taxon>Tracheophyta</taxon>
        <taxon>Spermatophyta</taxon>
        <taxon>Magnoliopsida</taxon>
        <taxon>eudicotyledons</taxon>
        <taxon>Gunneridae</taxon>
        <taxon>Pentapetalae</taxon>
        <taxon>asterids</taxon>
        <taxon>campanulids</taxon>
        <taxon>Asterales</taxon>
        <taxon>Asteraceae</taxon>
        <taxon>Asteroideae</taxon>
        <taxon>Heliantheae alliance</taxon>
        <taxon>Eupatorieae</taxon>
        <taxon>Mikania</taxon>
    </lineage>
</organism>
<feature type="region of interest" description="Disordered" evidence="1">
    <location>
        <begin position="1"/>
        <end position="32"/>
    </location>
</feature>
<comment type="caution">
    <text evidence="2">The sequence shown here is derived from an EMBL/GenBank/DDBJ whole genome shotgun (WGS) entry which is preliminary data.</text>
</comment>
<evidence type="ECO:0000313" key="3">
    <source>
        <dbReference type="Proteomes" id="UP000326396"/>
    </source>
</evidence>
<feature type="compositionally biased region" description="Basic and acidic residues" evidence="1">
    <location>
        <begin position="1"/>
        <end position="10"/>
    </location>
</feature>
<dbReference type="AlphaFoldDB" id="A0A5N6L9Q7"/>
<proteinExistence type="predicted"/>
<gene>
    <name evidence="2" type="ORF">E3N88_45231</name>
</gene>
<accession>A0A5N6L9Q7</accession>
<protein>
    <submittedName>
        <fullName evidence="2">Uncharacterized protein</fullName>
    </submittedName>
</protein>
<dbReference type="Proteomes" id="UP000326396">
    <property type="component" value="Unassembled WGS sequence"/>
</dbReference>